<dbReference type="KEGG" id="ccro:CMC5_042940"/>
<dbReference type="EMBL" id="CP012159">
    <property type="protein sequence ID" value="AKT40141.1"/>
    <property type="molecule type" value="Genomic_DNA"/>
</dbReference>
<sequence>MSRTTQAQGFSDDDLKLHEAEETMPLLQARIETLLEAYVASSPSLAERLTMAEELSVLFARADRTMQQVHDVLMATAAQTGVDATVIRLVGEIDEVRATFTRYKERFESTRAIFGDDTPQA</sequence>
<name>A0A0K1EH04_CHOCO</name>
<dbReference type="OrthoDB" id="5535770at2"/>
<dbReference type="Proteomes" id="UP000067626">
    <property type="component" value="Chromosome"/>
</dbReference>
<protein>
    <submittedName>
        <fullName evidence="1">Uncharacterized protein</fullName>
    </submittedName>
</protein>
<organism evidence="1 2">
    <name type="scientific">Chondromyces crocatus</name>
    <dbReference type="NCBI Taxonomy" id="52"/>
    <lineage>
        <taxon>Bacteria</taxon>
        <taxon>Pseudomonadati</taxon>
        <taxon>Myxococcota</taxon>
        <taxon>Polyangia</taxon>
        <taxon>Polyangiales</taxon>
        <taxon>Polyangiaceae</taxon>
        <taxon>Chondromyces</taxon>
    </lineage>
</organism>
<reference evidence="1 2" key="1">
    <citation type="submission" date="2015-07" db="EMBL/GenBank/DDBJ databases">
        <title>Genome analysis of myxobacterium Chondromyces crocatus Cm c5 reveals a high potential for natural compound synthesis and the genetic basis for the loss of fruiting body formation.</title>
        <authorList>
            <person name="Zaburannyi N."/>
            <person name="Bunk B."/>
            <person name="Maier J."/>
            <person name="Overmann J."/>
            <person name="Mueller R."/>
        </authorList>
    </citation>
    <scope>NUCLEOTIDE SEQUENCE [LARGE SCALE GENOMIC DNA]</scope>
    <source>
        <strain evidence="1 2">Cm c5</strain>
    </source>
</reference>
<accession>A0A0K1EH04</accession>
<dbReference type="AlphaFoldDB" id="A0A0K1EH04"/>
<dbReference type="RefSeq" id="WP_050432119.1">
    <property type="nucleotide sequence ID" value="NZ_CP012159.1"/>
</dbReference>
<keyword evidence="2" id="KW-1185">Reference proteome</keyword>
<dbReference type="STRING" id="52.CMC5_042940"/>
<gene>
    <name evidence="1" type="ORF">CMC5_042940</name>
</gene>
<evidence type="ECO:0000313" key="2">
    <source>
        <dbReference type="Proteomes" id="UP000067626"/>
    </source>
</evidence>
<evidence type="ECO:0000313" key="1">
    <source>
        <dbReference type="EMBL" id="AKT40141.1"/>
    </source>
</evidence>
<proteinExistence type="predicted"/>